<evidence type="ECO:0000313" key="3">
    <source>
        <dbReference type="Proteomes" id="UP000051155"/>
    </source>
</evidence>
<gene>
    <name evidence="2" type="ORF">FD20_GL002474</name>
</gene>
<accession>A0A0R1PZL9</accession>
<dbReference type="GO" id="GO:0016829">
    <property type="term" value="F:lyase activity"/>
    <property type="evidence" value="ECO:0007669"/>
    <property type="project" value="UniProtKB-KW"/>
</dbReference>
<dbReference type="EMBL" id="AZEG01000008">
    <property type="protein sequence ID" value="KRL37936.1"/>
    <property type="molecule type" value="Genomic_DNA"/>
</dbReference>
<protein>
    <submittedName>
        <fullName evidence="2">Lactoylglutathione lyase</fullName>
    </submittedName>
</protein>
<reference evidence="2 3" key="1">
    <citation type="journal article" date="2015" name="Genome Announc.">
        <title>Expanding the biotechnology potential of lactobacilli through comparative genomics of 213 strains and associated genera.</title>
        <authorList>
            <person name="Sun Z."/>
            <person name="Harris H.M."/>
            <person name="McCann A."/>
            <person name="Guo C."/>
            <person name="Argimon S."/>
            <person name="Zhang W."/>
            <person name="Yang X."/>
            <person name="Jeffery I.B."/>
            <person name="Cooney J.C."/>
            <person name="Kagawa T.F."/>
            <person name="Liu W."/>
            <person name="Song Y."/>
            <person name="Salvetti E."/>
            <person name="Wrobel A."/>
            <person name="Rasinkangas P."/>
            <person name="Parkhill J."/>
            <person name="Rea M.C."/>
            <person name="O'Sullivan O."/>
            <person name="Ritari J."/>
            <person name="Douillard F.P."/>
            <person name="Paul Ross R."/>
            <person name="Yang R."/>
            <person name="Briner A.E."/>
            <person name="Felis G.E."/>
            <person name="de Vos W.M."/>
            <person name="Barrangou R."/>
            <person name="Klaenhammer T.R."/>
            <person name="Caufield P.W."/>
            <person name="Cui Y."/>
            <person name="Zhang H."/>
            <person name="O'Toole P.W."/>
        </authorList>
    </citation>
    <scope>NUCLEOTIDE SEQUENCE [LARGE SCALE GENOMIC DNA]</scope>
    <source>
        <strain evidence="2 3">DSM 19971</strain>
    </source>
</reference>
<dbReference type="Pfam" id="PF13669">
    <property type="entry name" value="Glyoxalase_4"/>
    <property type="match status" value="1"/>
</dbReference>
<comment type="caution">
    <text evidence="2">The sequence shown here is derived from an EMBL/GenBank/DDBJ whole genome shotgun (WGS) entry which is preliminary data.</text>
</comment>
<dbReference type="InterPro" id="IPR051332">
    <property type="entry name" value="Fosfomycin_Res_Enzymes"/>
</dbReference>
<proteinExistence type="predicted"/>
<keyword evidence="3" id="KW-1185">Reference proteome</keyword>
<dbReference type="SUPFAM" id="SSF54593">
    <property type="entry name" value="Glyoxalase/Bleomycin resistance protein/Dihydroxybiphenyl dioxygenase"/>
    <property type="match status" value="1"/>
</dbReference>
<dbReference type="PANTHER" id="PTHR36113">
    <property type="entry name" value="LYASE, PUTATIVE-RELATED-RELATED"/>
    <property type="match status" value="1"/>
</dbReference>
<dbReference type="InterPro" id="IPR029068">
    <property type="entry name" value="Glyas_Bleomycin-R_OHBP_Dase"/>
</dbReference>
<dbReference type="PANTHER" id="PTHR36113:SF6">
    <property type="entry name" value="FOSFOMYCIN RESISTANCE PROTEIN FOSX"/>
    <property type="match status" value="1"/>
</dbReference>
<feature type="domain" description="VOC" evidence="1">
    <location>
        <begin position="26"/>
        <end position="154"/>
    </location>
</feature>
<sequence>MCHYQKIKLIKRQYVPEAVSVGKTGMINHIEIYVRDLYTSKKFWEWLLVKHLGYKVYQQWKNGISYTKDDSCYIVFVQAKRSKLLPPYNRTRVGLNHLAFSISNKEILAHIKSELNSSKYKELYADEYPYAGGNEHYALYFEDPDRIKVELVVED</sequence>
<organism evidence="2 3">
    <name type="scientific">Liquorilactobacillus uvarum DSM 19971</name>
    <dbReference type="NCBI Taxonomy" id="1423812"/>
    <lineage>
        <taxon>Bacteria</taxon>
        <taxon>Bacillati</taxon>
        <taxon>Bacillota</taxon>
        <taxon>Bacilli</taxon>
        <taxon>Lactobacillales</taxon>
        <taxon>Lactobacillaceae</taxon>
        <taxon>Liquorilactobacillus</taxon>
    </lineage>
</organism>
<dbReference type="STRING" id="1423812.FD20_GL002474"/>
<dbReference type="AlphaFoldDB" id="A0A0R1PZL9"/>
<keyword evidence="2" id="KW-0456">Lyase</keyword>
<dbReference type="InterPro" id="IPR037523">
    <property type="entry name" value="VOC_core"/>
</dbReference>
<dbReference type="PATRIC" id="fig|1423812.3.peg.2629"/>
<evidence type="ECO:0000259" key="1">
    <source>
        <dbReference type="PROSITE" id="PS51819"/>
    </source>
</evidence>
<name>A0A0R1PZL9_9LACO</name>
<evidence type="ECO:0000313" key="2">
    <source>
        <dbReference type="EMBL" id="KRL37936.1"/>
    </source>
</evidence>
<dbReference type="PROSITE" id="PS51819">
    <property type="entry name" value="VOC"/>
    <property type="match status" value="1"/>
</dbReference>
<dbReference type="Gene3D" id="3.10.180.10">
    <property type="entry name" value="2,3-Dihydroxybiphenyl 1,2-Dioxygenase, domain 1"/>
    <property type="match status" value="1"/>
</dbReference>
<dbReference type="Proteomes" id="UP000051155">
    <property type="component" value="Unassembled WGS sequence"/>
</dbReference>